<comment type="caution">
    <text evidence="4">The sequence shown here is derived from an EMBL/GenBank/DDBJ whole genome shotgun (WGS) entry which is preliminary data.</text>
</comment>
<protein>
    <recommendedName>
        <fullName evidence="1">Phosphatidylglycerol/phosphatidylinositol transfer protein</fullName>
    </recommendedName>
</protein>
<dbReference type="SUPFAM" id="SSF81296">
    <property type="entry name" value="E set domains"/>
    <property type="match status" value="1"/>
</dbReference>
<evidence type="ECO:0000256" key="2">
    <source>
        <dbReference type="SAM" id="SignalP"/>
    </source>
</evidence>
<dbReference type="OrthoDB" id="2307392at2759"/>
<feature type="signal peptide" evidence="2">
    <location>
        <begin position="1"/>
        <end position="19"/>
    </location>
</feature>
<dbReference type="InterPro" id="IPR014756">
    <property type="entry name" value="Ig_E-set"/>
</dbReference>
<gene>
    <name evidence="4" type="ORF">C2G38_2040445</name>
</gene>
<accession>A0A397UWG4</accession>
<name>A0A397UWG4_9GLOM</name>
<reference evidence="4 5" key="1">
    <citation type="submission" date="2018-06" db="EMBL/GenBank/DDBJ databases">
        <title>Comparative genomics reveals the genomic features of Rhizophagus irregularis, R. cerebriforme, R. diaphanum and Gigaspora rosea, and their symbiotic lifestyle signature.</title>
        <authorList>
            <person name="Morin E."/>
            <person name="San Clemente H."/>
            <person name="Chen E.C.H."/>
            <person name="De La Providencia I."/>
            <person name="Hainaut M."/>
            <person name="Kuo A."/>
            <person name="Kohler A."/>
            <person name="Murat C."/>
            <person name="Tang N."/>
            <person name="Roy S."/>
            <person name="Loubradou J."/>
            <person name="Henrissat B."/>
            <person name="Grigoriev I.V."/>
            <person name="Corradi N."/>
            <person name="Roux C."/>
            <person name="Martin F.M."/>
        </authorList>
    </citation>
    <scope>NUCLEOTIDE SEQUENCE [LARGE SCALE GENOMIC DNA]</scope>
    <source>
        <strain evidence="4 5">DAOM 194757</strain>
    </source>
</reference>
<dbReference type="Proteomes" id="UP000266673">
    <property type="component" value="Unassembled WGS sequence"/>
</dbReference>
<dbReference type="Gene3D" id="2.60.40.770">
    <property type="match status" value="1"/>
</dbReference>
<dbReference type="SMART" id="SM00737">
    <property type="entry name" value="ML"/>
    <property type="match status" value="1"/>
</dbReference>
<evidence type="ECO:0000313" key="5">
    <source>
        <dbReference type="Proteomes" id="UP000266673"/>
    </source>
</evidence>
<feature type="domain" description="MD-2-related lipid-recognition" evidence="3">
    <location>
        <begin position="25"/>
        <end position="157"/>
    </location>
</feature>
<evidence type="ECO:0000259" key="3">
    <source>
        <dbReference type="SMART" id="SM00737"/>
    </source>
</evidence>
<organism evidence="4 5">
    <name type="scientific">Gigaspora rosea</name>
    <dbReference type="NCBI Taxonomy" id="44941"/>
    <lineage>
        <taxon>Eukaryota</taxon>
        <taxon>Fungi</taxon>
        <taxon>Fungi incertae sedis</taxon>
        <taxon>Mucoromycota</taxon>
        <taxon>Glomeromycotina</taxon>
        <taxon>Glomeromycetes</taxon>
        <taxon>Diversisporales</taxon>
        <taxon>Gigasporaceae</taxon>
        <taxon>Gigaspora</taxon>
    </lineage>
</organism>
<dbReference type="Pfam" id="PF02221">
    <property type="entry name" value="E1_DerP2_DerF2"/>
    <property type="match status" value="1"/>
</dbReference>
<keyword evidence="5" id="KW-1185">Reference proteome</keyword>
<dbReference type="InterPro" id="IPR003172">
    <property type="entry name" value="ML_dom"/>
</dbReference>
<evidence type="ECO:0000313" key="4">
    <source>
        <dbReference type="EMBL" id="RIB14122.1"/>
    </source>
</evidence>
<dbReference type="EMBL" id="QKWP01000861">
    <property type="protein sequence ID" value="RIB14122.1"/>
    <property type="molecule type" value="Genomic_DNA"/>
</dbReference>
<keyword evidence="2" id="KW-0732">Signal</keyword>
<dbReference type="AlphaFoldDB" id="A0A397UWG4"/>
<evidence type="ECO:0000256" key="1">
    <source>
        <dbReference type="ARBA" id="ARBA00016056"/>
    </source>
</evidence>
<feature type="chain" id="PRO_5017475716" description="Phosphatidylglycerol/phosphatidylinositol transfer protein" evidence="2">
    <location>
        <begin position="20"/>
        <end position="162"/>
    </location>
</feature>
<sequence length="162" mass="18209">MLKLILLLIFMTFINPSNSDNLSGFVKCNGTFPIEISHWTWSPDPIISNHSLEIEIGGTSTVTIEEGANYVSMIILNDQLLAIIVQDFCKGWVEPSGSHCPVSPGKFYYKRNTFAQPFELNNVAQQFELNNVTVTQFVRVTIVNPDGYILTCIEGDVERIYT</sequence>
<proteinExistence type="predicted"/>